<proteinExistence type="predicted"/>
<accession>A0A9N9MU39</accession>
<evidence type="ECO:0000313" key="1">
    <source>
        <dbReference type="EMBL" id="CAG9769109.1"/>
    </source>
</evidence>
<evidence type="ECO:0000313" key="2">
    <source>
        <dbReference type="Proteomes" id="UP001152799"/>
    </source>
</evidence>
<gene>
    <name evidence="1" type="ORF">CEUTPL_LOCUS9625</name>
</gene>
<keyword evidence="2" id="KW-1185">Reference proteome</keyword>
<dbReference type="EMBL" id="OU892281">
    <property type="protein sequence ID" value="CAG9769109.1"/>
    <property type="molecule type" value="Genomic_DNA"/>
</dbReference>
<organism evidence="1 2">
    <name type="scientific">Ceutorhynchus assimilis</name>
    <name type="common">cabbage seed weevil</name>
    <dbReference type="NCBI Taxonomy" id="467358"/>
    <lineage>
        <taxon>Eukaryota</taxon>
        <taxon>Metazoa</taxon>
        <taxon>Ecdysozoa</taxon>
        <taxon>Arthropoda</taxon>
        <taxon>Hexapoda</taxon>
        <taxon>Insecta</taxon>
        <taxon>Pterygota</taxon>
        <taxon>Neoptera</taxon>
        <taxon>Endopterygota</taxon>
        <taxon>Coleoptera</taxon>
        <taxon>Polyphaga</taxon>
        <taxon>Cucujiformia</taxon>
        <taxon>Curculionidae</taxon>
        <taxon>Ceutorhynchinae</taxon>
        <taxon>Ceutorhynchus</taxon>
    </lineage>
</organism>
<dbReference type="Proteomes" id="UP001152799">
    <property type="component" value="Chromosome 5"/>
</dbReference>
<reference evidence="1" key="1">
    <citation type="submission" date="2022-01" db="EMBL/GenBank/DDBJ databases">
        <authorList>
            <person name="King R."/>
        </authorList>
    </citation>
    <scope>NUCLEOTIDE SEQUENCE</scope>
</reference>
<protein>
    <submittedName>
        <fullName evidence="1">Uncharacterized protein</fullName>
    </submittedName>
</protein>
<dbReference type="OrthoDB" id="6773982at2759"/>
<name>A0A9N9MU39_9CUCU</name>
<dbReference type="AlphaFoldDB" id="A0A9N9MU39"/>
<sequence>MLKGKIGALELNMGKISRPTFADVLQENRQFINQTIPQNIPDVNIKPKIPQDVQQTKNDITININPNELKIGIKKLKPTKSGAILIKYVNKREVDVLKAAAE</sequence>